<dbReference type="eggNOG" id="COG4729">
    <property type="taxonomic scope" value="Bacteria"/>
</dbReference>
<dbReference type="HOGENOM" id="CLU_128692_0_0_12"/>
<proteinExistence type="predicted"/>
<feature type="transmembrane region" description="Helical" evidence="1">
    <location>
        <begin position="5"/>
        <end position="24"/>
    </location>
</feature>
<dbReference type="GeneID" id="44970776"/>
<organism evidence="2 3">
    <name type="scientific">Brachyspira intermedia (strain ATCC 51140 / PWS/A)</name>
    <name type="common">Serpulina intermedia</name>
    <dbReference type="NCBI Taxonomy" id="1045858"/>
    <lineage>
        <taxon>Bacteria</taxon>
        <taxon>Pseudomonadati</taxon>
        <taxon>Spirochaetota</taxon>
        <taxon>Spirochaetia</taxon>
        <taxon>Brachyspirales</taxon>
        <taxon>Brachyspiraceae</taxon>
        <taxon>Brachyspira</taxon>
    </lineage>
</organism>
<dbReference type="Pfam" id="PF08905">
    <property type="entry name" value="DUF1850"/>
    <property type="match status" value="1"/>
</dbReference>
<dbReference type="EMBL" id="CP002874">
    <property type="protein sequence ID" value="AEM22880.1"/>
    <property type="molecule type" value="Genomic_DNA"/>
</dbReference>
<reference evidence="2 3" key="1">
    <citation type="journal article" date="2011" name="BMC Genomics">
        <title>Complete genome sequence of Brachyspira intermedia reveals unique genomic features in Brachyspira species and phage-mediated horizontal gene transfer.</title>
        <authorList>
            <person name="Hafstrom T."/>
            <person name="Jansson D.S."/>
            <person name="Segerman B."/>
        </authorList>
    </citation>
    <scope>NUCLEOTIDE SEQUENCE [LARGE SCALE GENOMIC DNA]</scope>
    <source>
        <strain evidence="3">ATCC 51140 / PWS/A</strain>
    </source>
</reference>
<evidence type="ECO:0000313" key="3">
    <source>
        <dbReference type="Proteomes" id="UP000008522"/>
    </source>
</evidence>
<dbReference type="AlphaFoldDB" id="G0EMA9"/>
<keyword evidence="1" id="KW-1133">Transmembrane helix</keyword>
<evidence type="ECO:0008006" key="4">
    <source>
        <dbReference type="Google" id="ProtNLM"/>
    </source>
</evidence>
<dbReference type="Proteomes" id="UP000008522">
    <property type="component" value="Chromosome"/>
</dbReference>
<evidence type="ECO:0000256" key="1">
    <source>
        <dbReference type="SAM" id="Phobius"/>
    </source>
</evidence>
<keyword evidence="3" id="KW-1185">Reference proteome</keyword>
<keyword evidence="1" id="KW-0812">Transmembrane</keyword>
<dbReference type="RefSeq" id="WP_014488692.1">
    <property type="nucleotide sequence ID" value="NC_017243.1"/>
</dbReference>
<dbReference type="PATRIC" id="fig|1045858.4.peg.2277"/>
<protein>
    <recommendedName>
        <fullName evidence="4">DUF1850 domain-containing protein</fullName>
    </recommendedName>
</protein>
<name>G0EMA9_BRAIP</name>
<keyword evidence="1" id="KW-0472">Membrane</keyword>
<gene>
    <name evidence="2" type="ordered locus">Bint_2274</name>
</gene>
<accession>G0EMA9</accession>
<dbReference type="KEGG" id="bip:Bint_2274"/>
<evidence type="ECO:0000313" key="2">
    <source>
        <dbReference type="EMBL" id="AEM22880.1"/>
    </source>
</evidence>
<sequence>MLKKIIICISVIIIIIALLFVPLFPRLILNSVKNNKDNFIFNINKKEFLISYTHSVNKGRIRDYYIINNNNDIVLDKTRFVSYGAGMSDPEGNEKIIITDDYIEINNINKKIKDLYLFVGIVADHRIEFDGKEIKLNTLFKPQINIKIQYKKVSLFTMITNIMNNKILRGNNET</sequence>
<dbReference type="OrthoDB" id="309031at2"/>
<dbReference type="InterPro" id="IPR015001">
    <property type="entry name" value="DUF1850"/>
</dbReference>